<protein>
    <submittedName>
        <fullName evidence="1">Uncharacterized protein</fullName>
    </submittedName>
</protein>
<gene>
    <name evidence="1" type="ORF">ROSEINA2194_01211</name>
</gene>
<dbReference type="Proteomes" id="UP000003561">
    <property type="component" value="Unassembled WGS sequence"/>
</dbReference>
<dbReference type="AlphaFoldDB" id="C0FR57"/>
<name>C0FR57_9FIRM</name>
<proteinExistence type="predicted"/>
<accession>C0FR57</accession>
<evidence type="ECO:0000313" key="2">
    <source>
        <dbReference type="Proteomes" id="UP000003561"/>
    </source>
</evidence>
<dbReference type="EMBL" id="ACFY01000052">
    <property type="protein sequence ID" value="EEG94919.1"/>
    <property type="molecule type" value="Genomic_DNA"/>
</dbReference>
<reference evidence="1 2" key="2">
    <citation type="submission" date="2009-03" db="EMBL/GenBank/DDBJ databases">
        <title>Draft genome sequence of Roseburia inulinivorans (DSM 16841).</title>
        <authorList>
            <person name="Sudarsanam P."/>
            <person name="Ley R."/>
            <person name="Guruge J."/>
            <person name="Turnbaugh P.J."/>
            <person name="Mahowald M."/>
            <person name="Liep D."/>
            <person name="Gordon J."/>
        </authorList>
    </citation>
    <scope>NUCLEOTIDE SEQUENCE [LARGE SCALE GENOMIC DNA]</scope>
    <source>
        <strain evidence="1 2">DSM 16841</strain>
    </source>
</reference>
<organism evidence="1 2">
    <name type="scientific">Roseburia inulinivorans DSM 16841</name>
    <dbReference type="NCBI Taxonomy" id="622312"/>
    <lineage>
        <taxon>Bacteria</taxon>
        <taxon>Bacillati</taxon>
        <taxon>Bacillota</taxon>
        <taxon>Clostridia</taxon>
        <taxon>Lachnospirales</taxon>
        <taxon>Lachnospiraceae</taxon>
        <taxon>Roseburia</taxon>
    </lineage>
</organism>
<sequence length="45" mass="5364">MPDLFYFNRHFHSMQAGIPVGTFLQKMETIFVKVVSCEKNWNMLQ</sequence>
<reference evidence="1 2" key="1">
    <citation type="submission" date="2009-02" db="EMBL/GenBank/DDBJ databases">
        <authorList>
            <person name="Fulton L."/>
            <person name="Clifton S."/>
            <person name="Fulton B."/>
            <person name="Xu J."/>
            <person name="Minx P."/>
            <person name="Pepin K.H."/>
            <person name="Johnson M."/>
            <person name="Bhonagiri V."/>
            <person name="Nash W.E."/>
            <person name="Mardis E.R."/>
            <person name="Wilson R.K."/>
        </authorList>
    </citation>
    <scope>NUCLEOTIDE SEQUENCE [LARGE SCALE GENOMIC DNA]</scope>
    <source>
        <strain evidence="1 2">DSM 16841</strain>
    </source>
</reference>
<evidence type="ECO:0000313" key="1">
    <source>
        <dbReference type="EMBL" id="EEG94919.1"/>
    </source>
</evidence>
<comment type="caution">
    <text evidence="1">The sequence shown here is derived from an EMBL/GenBank/DDBJ whole genome shotgun (WGS) entry which is preliminary data.</text>
</comment>